<evidence type="ECO:0000313" key="12">
    <source>
        <dbReference type="Proteomes" id="UP000266188"/>
    </source>
</evidence>
<evidence type="ECO:0000256" key="8">
    <source>
        <dbReference type="ARBA" id="ARBA00029496"/>
    </source>
</evidence>
<dbReference type="GO" id="GO:0033557">
    <property type="term" value="C:Slx1-Slx4 complex"/>
    <property type="evidence" value="ECO:0007669"/>
    <property type="project" value="UniProtKB-UniRule"/>
</dbReference>
<feature type="compositionally biased region" description="Basic and acidic residues" evidence="10">
    <location>
        <begin position="183"/>
        <end position="207"/>
    </location>
</feature>
<sequence>MSSADVIIISSTERPSTYTPQPPVQSSEKLFEYSPRSSSPLSLVSPSELIQSTSRSKYFPSPCEKRVPLRRKANKENKDGAGKECATMMDVQEKTKEDKPKRRRKKPSNELQSLESLESASLGPDGNVAKATTKAKTRANNSAKREETGNKRLKGKIVKRDDADAEKGKKVSSRSTASSKGQNDIKKQSSLEEVGLHLEEAMSRRLDWTPPKDTSKSVIELDSECSPGKKGEPSNGGFGSLLSGYNFSGTASSVSQDAIQISDDGGPTKRRRIELVTSRTAPPSKSNQGNASAEENIQGLPAQDKKKPKKQAKKLNTLTARVTAQYITDDMEDAMDTGEREYEPIGRGRSKPKLKDSDFIVLSPEAAAKTLDDQDLVFGTCSQLEREDSPTSLRDIQMAINASESSMSQEHRSRSSQRLGSGSAVSRFTAPRNLWSVAARDSDGLLVQGEVLDMVEPSGASKVSSKDDCSHKQCRGKQRLECFEPEDEAMPREEIPVSKSISESQLPPDLSHAETNGAQNGKETSKMAESQPVLQYSAFTTAELSKQIAAYGFKPLKSRQKMIDLLQKCWESKHGPIAKSGQDDKGEDLSGGRAAKSTLSQPGKKLQKTAKSKTNSKSQSASEDAPKMNTTTTASKKKPVTRKRPKRTKSAPQTVEEIEDSEDETILSPNRVQSQYVSHSTTGDQSLPISTDPAKRTSLPDMGTQITKAVRAQPRLLSSGRAHPSWHEKILMYDPIILEDFATWLNTEGLGLVGEDREVGAGFVREWCESKGICCCWKKGEAL</sequence>
<feature type="compositionally biased region" description="Polar residues" evidence="10">
    <location>
        <begin position="1"/>
        <end position="28"/>
    </location>
</feature>
<dbReference type="AlphaFoldDB" id="A0A3A2Z477"/>
<evidence type="ECO:0000256" key="7">
    <source>
        <dbReference type="ARBA" id="ARBA00023242"/>
    </source>
</evidence>
<feature type="compositionally biased region" description="Low complexity" evidence="10">
    <location>
        <begin position="34"/>
        <end position="49"/>
    </location>
</feature>
<feature type="compositionally biased region" description="Polar residues" evidence="10">
    <location>
        <begin position="173"/>
        <end position="182"/>
    </location>
</feature>
<evidence type="ECO:0000256" key="5">
    <source>
        <dbReference type="ARBA" id="ARBA00023172"/>
    </source>
</evidence>
<keyword evidence="3 9" id="KW-0597">Phosphoprotein</keyword>
<evidence type="ECO:0000256" key="10">
    <source>
        <dbReference type="SAM" id="MobiDB-lite"/>
    </source>
</evidence>
<reference evidence="12" key="1">
    <citation type="submission" date="2017-02" db="EMBL/GenBank/DDBJ databases">
        <authorList>
            <person name="Tafer H."/>
            <person name="Lopandic K."/>
        </authorList>
    </citation>
    <scope>NUCLEOTIDE SEQUENCE [LARGE SCALE GENOMIC DNA]</scope>
    <source>
        <strain evidence="12">CBS 366.77</strain>
    </source>
</reference>
<evidence type="ECO:0000256" key="1">
    <source>
        <dbReference type="ARBA" id="ARBA00004123"/>
    </source>
</evidence>
<dbReference type="GO" id="GO:0006260">
    <property type="term" value="P:DNA replication"/>
    <property type="evidence" value="ECO:0007669"/>
    <property type="project" value="InterPro"/>
</dbReference>
<dbReference type="CDD" id="cd22999">
    <property type="entry name" value="SAP_SLX4"/>
    <property type="match status" value="1"/>
</dbReference>
<name>A0A3A2Z477_9EURO</name>
<comment type="caution">
    <text evidence="11">The sequence shown here is derived from an EMBL/GenBank/DDBJ whole genome shotgun (WGS) entry which is preliminary data.</text>
</comment>
<comment type="subunit">
    <text evidence="9">Forms a heterodimer with SLX1.</text>
</comment>
<feature type="compositionally biased region" description="Basic and acidic residues" evidence="10">
    <location>
        <begin position="91"/>
        <end position="100"/>
    </location>
</feature>
<dbReference type="EMBL" id="MVGC01000685">
    <property type="protein sequence ID" value="RJE17872.1"/>
    <property type="molecule type" value="Genomic_DNA"/>
</dbReference>
<dbReference type="OrthoDB" id="5349119at2759"/>
<comment type="PTM">
    <text evidence="9">Phosphorylated in response to DNA damage.</text>
</comment>
<accession>A0A3A2Z477</accession>
<evidence type="ECO:0000256" key="2">
    <source>
        <dbReference type="ARBA" id="ARBA00006661"/>
    </source>
</evidence>
<keyword evidence="6 9" id="KW-0234">DNA repair</keyword>
<gene>
    <name evidence="9" type="primary">SLX4</name>
    <name evidence="11" type="ORF">PHISCL_09791</name>
</gene>
<feature type="compositionally biased region" description="Polar residues" evidence="10">
    <location>
        <begin position="513"/>
        <end position="522"/>
    </location>
</feature>
<protein>
    <recommendedName>
        <fullName evidence="8 9">Structure-specific endonuclease subunit SLX4</fullName>
    </recommendedName>
</protein>
<evidence type="ECO:0000256" key="9">
    <source>
        <dbReference type="HAMAP-Rule" id="MF_03110"/>
    </source>
</evidence>
<dbReference type="GO" id="GO:0017108">
    <property type="term" value="F:5'-flap endonuclease activity"/>
    <property type="evidence" value="ECO:0007669"/>
    <property type="project" value="InterPro"/>
</dbReference>
<feature type="region of interest" description="Disordered" evidence="10">
    <location>
        <begin position="457"/>
        <end position="531"/>
    </location>
</feature>
<evidence type="ECO:0000256" key="4">
    <source>
        <dbReference type="ARBA" id="ARBA00022763"/>
    </source>
</evidence>
<keyword evidence="12" id="KW-1185">Reference proteome</keyword>
<feature type="region of interest" description="Disordered" evidence="10">
    <location>
        <begin position="1"/>
        <end position="316"/>
    </location>
</feature>
<feature type="compositionally biased region" description="Polar residues" evidence="10">
    <location>
        <begin position="277"/>
        <end position="295"/>
    </location>
</feature>
<comment type="function">
    <text evidence="9">Regulatory subunit of the SLX1-SLX4 structure-specific endonuclease that resolves DNA secondary structures generated during DNA repair and recombination. Has endonuclease activity towards branched DNA substrates, introducing single-strand cuts in duplex DNA close to junctions with ss-DNA.</text>
</comment>
<feature type="compositionally biased region" description="Polar residues" evidence="10">
    <location>
        <begin position="243"/>
        <end position="259"/>
    </location>
</feature>
<dbReference type="Proteomes" id="UP000266188">
    <property type="component" value="Unassembled WGS sequence"/>
</dbReference>
<dbReference type="GO" id="GO:0006310">
    <property type="term" value="P:DNA recombination"/>
    <property type="evidence" value="ECO:0007669"/>
    <property type="project" value="UniProtKB-UniRule"/>
</dbReference>
<dbReference type="Pfam" id="PF09494">
    <property type="entry name" value="Slx4"/>
    <property type="match status" value="1"/>
</dbReference>
<feature type="compositionally biased region" description="Basic residues" evidence="10">
    <location>
        <begin position="635"/>
        <end position="649"/>
    </location>
</feature>
<feature type="compositionally biased region" description="Polar residues" evidence="10">
    <location>
        <begin position="612"/>
        <end position="634"/>
    </location>
</feature>
<feature type="compositionally biased region" description="Acidic residues" evidence="10">
    <location>
        <begin position="656"/>
        <end position="665"/>
    </location>
</feature>
<feature type="region of interest" description="Disordered" evidence="10">
    <location>
        <begin position="387"/>
        <end position="425"/>
    </location>
</feature>
<comment type="subcellular location">
    <subcellularLocation>
        <location evidence="1 9">Nucleus</location>
    </subcellularLocation>
</comment>
<proteinExistence type="inferred from homology"/>
<dbReference type="InterPro" id="IPR027784">
    <property type="entry name" value="Slx4_ascomycetes"/>
</dbReference>
<evidence type="ECO:0000313" key="11">
    <source>
        <dbReference type="EMBL" id="RJE17872.1"/>
    </source>
</evidence>
<comment type="similarity">
    <text evidence="2 9">Belongs to the SLX4 family.</text>
</comment>
<organism evidence="11 12">
    <name type="scientific">Aspergillus sclerotialis</name>
    <dbReference type="NCBI Taxonomy" id="2070753"/>
    <lineage>
        <taxon>Eukaryota</taxon>
        <taxon>Fungi</taxon>
        <taxon>Dikarya</taxon>
        <taxon>Ascomycota</taxon>
        <taxon>Pezizomycotina</taxon>
        <taxon>Eurotiomycetes</taxon>
        <taxon>Eurotiomycetidae</taxon>
        <taxon>Eurotiales</taxon>
        <taxon>Aspergillaceae</taxon>
        <taxon>Aspergillus</taxon>
        <taxon>Aspergillus subgen. Polypaecilum</taxon>
    </lineage>
</organism>
<keyword evidence="4 9" id="KW-0227">DNA damage</keyword>
<evidence type="ECO:0000256" key="3">
    <source>
        <dbReference type="ARBA" id="ARBA00022553"/>
    </source>
</evidence>
<keyword evidence="7 9" id="KW-0539">Nucleus</keyword>
<dbReference type="HAMAP" id="MF_03110">
    <property type="entry name" value="Endonuc_su_Slx4"/>
    <property type="match status" value="1"/>
</dbReference>
<dbReference type="InterPro" id="IPR018574">
    <property type="entry name" value="Structure-sp_endonuc_su_Slx4"/>
</dbReference>
<feature type="compositionally biased region" description="Polar residues" evidence="10">
    <location>
        <begin position="667"/>
        <end position="689"/>
    </location>
</feature>
<dbReference type="STRING" id="2070753.A0A3A2Z477"/>
<feature type="compositionally biased region" description="Low complexity" evidence="10">
    <location>
        <begin position="110"/>
        <end position="122"/>
    </location>
</feature>
<dbReference type="GO" id="GO:0006281">
    <property type="term" value="P:DNA repair"/>
    <property type="evidence" value="ECO:0007669"/>
    <property type="project" value="UniProtKB-UniRule"/>
</dbReference>
<feature type="compositionally biased region" description="Basic and acidic residues" evidence="10">
    <location>
        <begin position="581"/>
        <end position="590"/>
    </location>
</feature>
<keyword evidence="5 9" id="KW-0233">DNA recombination</keyword>
<feature type="region of interest" description="Disordered" evidence="10">
    <location>
        <begin position="575"/>
        <end position="700"/>
    </location>
</feature>
<feature type="compositionally biased region" description="Basic and acidic residues" evidence="10">
    <location>
        <begin position="158"/>
        <end position="169"/>
    </location>
</feature>
<evidence type="ECO:0000256" key="6">
    <source>
        <dbReference type="ARBA" id="ARBA00023204"/>
    </source>
</evidence>